<reference evidence="3" key="1">
    <citation type="journal article" date="2019" name="Int. J. Syst. Evol. Microbiol.">
        <title>The Global Catalogue of Microorganisms (GCM) 10K type strain sequencing project: providing services to taxonomists for standard genome sequencing and annotation.</title>
        <authorList>
            <consortium name="The Broad Institute Genomics Platform"/>
            <consortium name="The Broad Institute Genome Sequencing Center for Infectious Disease"/>
            <person name="Wu L."/>
            <person name="Ma J."/>
        </authorList>
    </citation>
    <scope>NUCLEOTIDE SEQUENCE [LARGE SCALE GENOMIC DNA]</scope>
    <source>
        <strain evidence="3">JCM 16908</strain>
    </source>
</reference>
<dbReference type="InterPro" id="IPR042095">
    <property type="entry name" value="SUMF_sf"/>
</dbReference>
<sequence length="552" mass="62276">MQLLLRRLHVLRGRPSTRKMARRIDGKYSSSSLHDYIKGHRYPTRDGLYYCVIACGESEAVAERWGATWGRVEVRNLQPPATASDEPDFSIRLTNLLARYDVKFHSAPADILRGDRKPLDAAQDDALENVLAILEAILARGGVVEAVTRFHGLGVRVTSVAEFLAVLAADMVLHPAKQDPGSRLWLIEQSQKILKAKEQARETQLRMAWASLFDLLRRAASGPRTAWPIEQMVEDIVKKADKSASRFSSVMGLLFEVVRDDPVLRKELHQALGVEERKLTDDATPQMRHHFGRLRSLTRTYRQSDGYDFAGRLKSIPAGELCDYRFAATGYPLTMGDAVRLLHDLEPAEGRAGYPYVIELERPAPEEALAENLTRLLVQCNKRAYRSGKMWAVPTAAEWITLAGCEHSLFPWGSEPADPLRANLTYSWEEKGRLQPVGTLPGGRSRHGIDDCCGNVHEIVEWCREPSRRAHYRLAGESFRSLADHASCFRLRHLTRSSSSRGNVGVRLVQIDIEDAEKRWVAQDAFRHISERRPPEIDGEAKDSPLPWGRNR</sequence>
<accession>A0ABP7HJI0</accession>
<dbReference type="Gene3D" id="3.90.1580.10">
    <property type="entry name" value="paralog of FGE (formylglycine-generating enzyme)"/>
    <property type="match status" value="1"/>
</dbReference>
<dbReference type="InterPro" id="IPR016187">
    <property type="entry name" value="CTDL_fold"/>
</dbReference>
<evidence type="ECO:0008006" key="4">
    <source>
        <dbReference type="Google" id="ProtNLM"/>
    </source>
</evidence>
<evidence type="ECO:0000256" key="1">
    <source>
        <dbReference type="SAM" id="MobiDB-lite"/>
    </source>
</evidence>
<feature type="region of interest" description="Disordered" evidence="1">
    <location>
        <begin position="531"/>
        <end position="552"/>
    </location>
</feature>
<dbReference type="SUPFAM" id="SSF56436">
    <property type="entry name" value="C-type lectin-like"/>
    <property type="match status" value="1"/>
</dbReference>
<organism evidence="2 3">
    <name type="scientific">Sphaerisporangium flaviroseum</name>
    <dbReference type="NCBI Taxonomy" id="509199"/>
    <lineage>
        <taxon>Bacteria</taxon>
        <taxon>Bacillati</taxon>
        <taxon>Actinomycetota</taxon>
        <taxon>Actinomycetes</taxon>
        <taxon>Streptosporangiales</taxon>
        <taxon>Streptosporangiaceae</taxon>
        <taxon>Sphaerisporangium</taxon>
    </lineage>
</organism>
<dbReference type="Proteomes" id="UP001500888">
    <property type="component" value="Unassembled WGS sequence"/>
</dbReference>
<dbReference type="EMBL" id="BAAAZR010000002">
    <property type="protein sequence ID" value="GAA3796799.1"/>
    <property type="molecule type" value="Genomic_DNA"/>
</dbReference>
<keyword evidence="3" id="KW-1185">Reference proteome</keyword>
<protein>
    <recommendedName>
        <fullName evidence="4">Sulfatase-modifying factor enzyme domain-containing protein</fullName>
    </recommendedName>
</protein>
<gene>
    <name evidence="2" type="ORF">GCM10022226_15230</name>
</gene>
<name>A0ABP7HJI0_9ACTN</name>
<evidence type="ECO:0000313" key="2">
    <source>
        <dbReference type="EMBL" id="GAA3796799.1"/>
    </source>
</evidence>
<feature type="compositionally biased region" description="Basic and acidic residues" evidence="1">
    <location>
        <begin position="531"/>
        <end position="543"/>
    </location>
</feature>
<evidence type="ECO:0000313" key="3">
    <source>
        <dbReference type="Proteomes" id="UP001500888"/>
    </source>
</evidence>
<proteinExistence type="predicted"/>
<comment type="caution">
    <text evidence="2">The sequence shown here is derived from an EMBL/GenBank/DDBJ whole genome shotgun (WGS) entry which is preliminary data.</text>
</comment>